<evidence type="ECO:0000313" key="7">
    <source>
        <dbReference type="Proteomes" id="UP001163687"/>
    </source>
</evidence>
<dbReference type="PANTHER" id="PTHR11986:SF79">
    <property type="entry name" value="ACETYLORNITHINE AMINOTRANSFERASE, MITOCHONDRIAL"/>
    <property type="match status" value="1"/>
</dbReference>
<dbReference type="FunFam" id="3.40.640.10:FF:000004">
    <property type="entry name" value="Acetylornithine aminotransferase"/>
    <property type="match status" value="1"/>
</dbReference>
<gene>
    <name evidence="6" type="primary">argD_1</name>
    <name evidence="6" type="ORF">caldi_11830</name>
</gene>
<dbReference type="InterPro" id="IPR049704">
    <property type="entry name" value="Aminotrans_3_PPA_site"/>
</dbReference>
<keyword evidence="4 5" id="KW-0663">Pyridoxal phosphate</keyword>
<dbReference type="InterPro" id="IPR005814">
    <property type="entry name" value="Aminotrans_3"/>
</dbReference>
<accession>A0AA35G862</accession>
<dbReference type="CDD" id="cd00610">
    <property type="entry name" value="OAT_like"/>
    <property type="match status" value="1"/>
</dbReference>
<dbReference type="Gene3D" id="3.90.1150.10">
    <property type="entry name" value="Aspartate Aminotransferase, domain 1"/>
    <property type="match status" value="1"/>
</dbReference>
<comment type="similarity">
    <text evidence="5">Belongs to the class-III pyridoxal-phosphate-dependent aminotransferase family.</text>
</comment>
<dbReference type="GO" id="GO:0042802">
    <property type="term" value="F:identical protein binding"/>
    <property type="evidence" value="ECO:0007669"/>
    <property type="project" value="TreeGrafter"/>
</dbReference>
<dbReference type="GO" id="GO:0008483">
    <property type="term" value="F:transaminase activity"/>
    <property type="evidence" value="ECO:0007669"/>
    <property type="project" value="UniProtKB-KW"/>
</dbReference>
<evidence type="ECO:0000256" key="5">
    <source>
        <dbReference type="RuleBase" id="RU003560"/>
    </source>
</evidence>
<evidence type="ECO:0000313" key="6">
    <source>
        <dbReference type="EMBL" id="BDG60093.1"/>
    </source>
</evidence>
<dbReference type="PIRSF" id="PIRSF000521">
    <property type="entry name" value="Transaminase_4ab_Lys_Orn"/>
    <property type="match status" value="1"/>
</dbReference>
<dbReference type="InterPro" id="IPR015421">
    <property type="entry name" value="PyrdxlP-dep_Trfase_major"/>
</dbReference>
<dbReference type="Gene3D" id="3.40.640.10">
    <property type="entry name" value="Type I PLP-dependent aspartate aminotransferase-like (Major domain)"/>
    <property type="match status" value="1"/>
</dbReference>
<evidence type="ECO:0000256" key="2">
    <source>
        <dbReference type="ARBA" id="ARBA00022576"/>
    </source>
</evidence>
<reference evidence="6" key="1">
    <citation type="submission" date="2022-03" db="EMBL/GenBank/DDBJ databases">
        <title>Complete genome sequence of Caldinitratiruptor microaerophilus.</title>
        <authorList>
            <person name="Mukaiyama R."/>
            <person name="Nishiyama T."/>
            <person name="Ueda K."/>
        </authorList>
    </citation>
    <scope>NUCLEOTIDE SEQUENCE</scope>
    <source>
        <strain evidence="6">JCM 16183</strain>
    </source>
</reference>
<dbReference type="Proteomes" id="UP001163687">
    <property type="component" value="Chromosome"/>
</dbReference>
<dbReference type="AlphaFoldDB" id="A0AA35G862"/>
<organism evidence="6 7">
    <name type="scientific">Caldinitratiruptor microaerophilus</name>
    <dbReference type="NCBI Taxonomy" id="671077"/>
    <lineage>
        <taxon>Bacteria</taxon>
        <taxon>Bacillati</taxon>
        <taxon>Bacillota</taxon>
        <taxon>Clostridia</taxon>
        <taxon>Eubacteriales</taxon>
        <taxon>Symbiobacteriaceae</taxon>
        <taxon>Caldinitratiruptor</taxon>
    </lineage>
</organism>
<keyword evidence="7" id="KW-1185">Reference proteome</keyword>
<dbReference type="Pfam" id="PF00202">
    <property type="entry name" value="Aminotran_3"/>
    <property type="match status" value="1"/>
</dbReference>
<dbReference type="PANTHER" id="PTHR11986">
    <property type="entry name" value="AMINOTRANSFERASE CLASS III"/>
    <property type="match status" value="1"/>
</dbReference>
<comment type="cofactor">
    <cofactor evidence="1">
        <name>pyridoxal 5'-phosphate</name>
        <dbReference type="ChEBI" id="CHEBI:597326"/>
    </cofactor>
</comment>
<protein>
    <submittedName>
        <fullName evidence="6">Acetylornithine/acetyl-lysine aminotransferase</fullName>
    </submittedName>
</protein>
<proteinExistence type="inferred from homology"/>
<name>A0AA35G862_9FIRM</name>
<dbReference type="KEGG" id="cmic:caldi_11830"/>
<evidence type="ECO:0000256" key="4">
    <source>
        <dbReference type="ARBA" id="ARBA00022898"/>
    </source>
</evidence>
<sequence length="428" mass="46500">MTEKTETRPRVENPDAVVEQALRDYGEHVNDAMARLYRFMGFTTLEWEARGAVITDIYGREFIDCGSYGVMFHGHSHPRVVAAVREQLDRMAMHGRTLPHKPIADLGRLLASIAPGDLQYCFFCNSGAEANEAALKLARAYTKRPGFVAATGAFHGKTFGALSVSGRELYREPFYPLLPGVTHVPFGDLEAMEKAIGPDTAAVILEPIQGEGGVIVPPDDYLPGVRRLCDERGALLILDEVQTGMGRTGRWWASEHWGVVPDILTTAKALGGGVMPIGAVVAKAPIWDLFNANPYIHSSTFGGNPLACRAAIAAIEAIQEEGLLEQAAAKGEYLLSRLRALRDRYPQVLRDVRGKGLLIGLELTKDGHAGVLISELIDRGVIVIHSLNNPRVIRVSPPAVITYEQLDRVLAALEAGIARAAEVDADIE</sequence>
<keyword evidence="2 6" id="KW-0032">Aminotransferase</keyword>
<dbReference type="RefSeq" id="WP_264844159.1">
    <property type="nucleotide sequence ID" value="NZ_AP025628.1"/>
</dbReference>
<dbReference type="InterPro" id="IPR015422">
    <property type="entry name" value="PyrdxlP-dep_Trfase_small"/>
</dbReference>
<dbReference type="InterPro" id="IPR015424">
    <property type="entry name" value="PyrdxlP-dep_Trfase"/>
</dbReference>
<dbReference type="EMBL" id="AP025628">
    <property type="protein sequence ID" value="BDG60093.1"/>
    <property type="molecule type" value="Genomic_DNA"/>
</dbReference>
<evidence type="ECO:0000256" key="1">
    <source>
        <dbReference type="ARBA" id="ARBA00001933"/>
    </source>
</evidence>
<dbReference type="InterPro" id="IPR050103">
    <property type="entry name" value="Class-III_PLP-dep_AT"/>
</dbReference>
<dbReference type="PROSITE" id="PS00600">
    <property type="entry name" value="AA_TRANSFER_CLASS_3"/>
    <property type="match status" value="1"/>
</dbReference>
<dbReference type="SUPFAM" id="SSF53383">
    <property type="entry name" value="PLP-dependent transferases"/>
    <property type="match status" value="1"/>
</dbReference>
<keyword evidence="3" id="KW-0808">Transferase</keyword>
<evidence type="ECO:0000256" key="3">
    <source>
        <dbReference type="ARBA" id="ARBA00022679"/>
    </source>
</evidence>
<dbReference type="GO" id="GO:0030170">
    <property type="term" value="F:pyridoxal phosphate binding"/>
    <property type="evidence" value="ECO:0007669"/>
    <property type="project" value="InterPro"/>
</dbReference>